<feature type="compositionally biased region" description="Basic residues" evidence="1">
    <location>
        <begin position="62"/>
        <end position="76"/>
    </location>
</feature>
<evidence type="ECO:0000256" key="1">
    <source>
        <dbReference type="SAM" id="MobiDB-lite"/>
    </source>
</evidence>
<proteinExistence type="predicted"/>
<evidence type="ECO:0000313" key="2">
    <source>
        <dbReference type="EMBL" id="CAA9370351.1"/>
    </source>
</evidence>
<feature type="non-terminal residue" evidence="2">
    <location>
        <position position="253"/>
    </location>
</feature>
<accession>A0A6J4MYW3</accession>
<feature type="region of interest" description="Disordered" evidence="1">
    <location>
        <begin position="1"/>
        <end position="22"/>
    </location>
</feature>
<name>A0A6J4MYW3_9ACTN</name>
<feature type="compositionally biased region" description="Basic and acidic residues" evidence="1">
    <location>
        <begin position="7"/>
        <end position="21"/>
    </location>
</feature>
<dbReference type="AlphaFoldDB" id="A0A6J4MYW3"/>
<protein>
    <submittedName>
        <fullName evidence="2">Uncharacterized protein</fullName>
    </submittedName>
</protein>
<reference evidence="2" key="1">
    <citation type="submission" date="2020-02" db="EMBL/GenBank/DDBJ databases">
        <authorList>
            <person name="Meier V. D."/>
        </authorList>
    </citation>
    <scope>NUCLEOTIDE SEQUENCE</scope>
    <source>
        <strain evidence="2">AVDCRST_MAG32</strain>
    </source>
</reference>
<sequence length="253" mass="27611">DLSTRSRCGDRRPARHDPDRSRLHRRSRLACCCCRRPARRRTDGRAVLRHEPARAPAEQLHRGPRRLRRPEHRRGRGGAGAPRQGLVQAHRPDHAHRDEGVHARHRGPPRDQHAAGADYGVLAGLLPPHHVAAGGGSPVGAVRPGPLRRRAPAPAAGDARRGHLPVLRHRRSVPGRQEALHHRVLRAPHLPRLVGGQGPRGALPLPGGVAAARRPGLPAQGQHAPQLLGDLVEQGRVVDGRPRHRLLLPHPPL</sequence>
<feature type="non-terminal residue" evidence="2">
    <location>
        <position position="1"/>
    </location>
</feature>
<dbReference type="EMBL" id="CADCUM010000027">
    <property type="protein sequence ID" value="CAA9370351.1"/>
    <property type="molecule type" value="Genomic_DNA"/>
</dbReference>
<organism evidence="2">
    <name type="scientific">uncultured Nocardioides sp</name>
    <dbReference type="NCBI Taxonomy" id="198441"/>
    <lineage>
        <taxon>Bacteria</taxon>
        <taxon>Bacillati</taxon>
        <taxon>Actinomycetota</taxon>
        <taxon>Actinomycetes</taxon>
        <taxon>Propionibacteriales</taxon>
        <taxon>Nocardioidaceae</taxon>
        <taxon>Nocardioides</taxon>
        <taxon>environmental samples</taxon>
    </lineage>
</organism>
<feature type="compositionally biased region" description="Basic and acidic residues" evidence="1">
    <location>
        <begin position="90"/>
        <end position="113"/>
    </location>
</feature>
<feature type="region of interest" description="Disordered" evidence="1">
    <location>
        <begin position="135"/>
        <end position="160"/>
    </location>
</feature>
<feature type="compositionally biased region" description="Basic and acidic residues" evidence="1">
    <location>
        <begin position="44"/>
        <end position="53"/>
    </location>
</feature>
<feature type="region of interest" description="Disordered" evidence="1">
    <location>
        <begin position="44"/>
        <end position="114"/>
    </location>
</feature>
<gene>
    <name evidence="2" type="ORF">AVDCRST_MAG32-686</name>
</gene>